<reference evidence="3 4" key="1">
    <citation type="submission" date="2018-06" db="EMBL/GenBank/DDBJ databases">
        <title>Halonotius sp. F13-13 a new haloarchaeeon isolated from a solar saltern from Isla Cristina, Huelva, Spain.</title>
        <authorList>
            <person name="Duran-Viseras A."/>
            <person name="Sanchez-Porro C."/>
            <person name="Ventosa A."/>
        </authorList>
    </citation>
    <scope>NUCLEOTIDE SEQUENCE [LARGE SCALE GENOMIC DNA]</scope>
    <source>
        <strain evidence="3 4">F13-13</strain>
    </source>
</reference>
<evidence type="ECO:0000313" key="3">
    <source>
        <dbReference type="EMBL" id="RJX44443.1"/>
    </source>
</evidence>
<organism evidence="3 4">
    <name type="scientific">Halonotius aquaticus</name>
    <dbReference type="NCBI Taxonomy" id="2216978"/>
    <lineage>
        <taxon>Archaea</taxon>
        <taxon>Methanobacteriati</taxon>
        <taxon>Methanobacteriota</taxon>
        <taxon>Stenosarchaea group</taxon>
        <taxon>Halobacteria</taxon>
        <taxon>Halobacteriales</taxon>
        <taxon>Haloferacaceae</taxon>
        <taxon>Halonotius</taxon>
    </lineage>
</organism>
<evidence type="ECO:0000256" key="1">
    <source>
        <dbReference type="SAM" id="MobiDB-lite"/>
    </source>
</evidence>
<evidence type="ECO:0000259" key="2">
    <source>
        <dbReference type="PROSITE" id="PS51352"/>
    </source>
</evidence>
<dbReference type="SUPFAM" id="SSF52833">
    <property type="entry name" value="Thioredoxin-like"/>
    <property type="match status" value="1"/>
</dbReference>
<feature type="region of interest" description="Disordered" evidence="1">
    <location>
        <begin position="1"/>
        <end position="21"/>
    </location>
</feature>
<name>A0A3A6PQD1_9EURY</name>
<comment type="caution">
    <text evidence="3">The sequence shown here is derived from an EMBL/GenBank/DDBJ whole genome shotgun (WGS) entry which is preliminary data.</text>
</comment>
<dbReference type="GO" id="GO:0016491">
    <property type="term" value="F:oxidoreductase activity"/>
    <property type="evidence" value="ECO:0007669"/>
    <property type="project" value="InterPro"/>
</dbReference>
<keyword evidence="4" id="KW-1185">Reference proteome</keyword>
<dbReference type="RefSeq" id="WP_120100941.1">
    <property type="nucleotide sequence ID" value="NZ_QKNY01000004.1"/>
</dbReference>
<dbReference type="OrthoDB" id="146452at2157"/>
<dbReference type="AlphaFoldDB" id="A0A3A6PQD1"/>
<dbReference type="EMBL" id="QKNY01000004">
    <property type="protein sequence ID" value="RJX44443.1"/>
    <property type="molecule type" value="Genomic_DNA"/>
</dbReference>
<dbReference type="Proteomes" id="UP000276588">
    <property type="component" value="Unassembled WGS sequence"/>
</dbReference>
<dbReference type="InterPro" id="IPR036249">
    <property type="entry name" value="Thioredoxin-like_sf"/>
</dbReference>
<gene>
    <name evidence="3" type="ORF">DM826_02165</name>
</gene>
<accession>A0A3A6PQD1</accession>
<sequence>MYSTPTDLSIELPNGGPGPDPLRVDQVDADFVVLLFHRDFHCSNCQTQASEIATRYDEFRQHNAVVVSILPESKERAAEWADSYDLPFPVVADPDSTTADRFGQPVRFGVLGRLHDLIGRMPLVVIIDRRGEEPRLVYSYVGDAPGDRPTVDSLLLELERNQ</sequence>
<feature type="domain" description="Thioredoxin" evidence="2">
    <location>
        <begin position="12"/>
        <end position="162"/>
    </location>
</feature>
<dbReference type="PROSITE" id="PS51352">
    <property type="entry name" value="THIOREDOXIN_2"/>
    <property type="match status" value="1"/>
</dbReference>
<dbReference type="InterPro" id="IPR000866">
    <property type="entry name" value="AhpC/TSA"/>
</dbReference>
<dbReference type="InterPro" id="IPR013766">
    <property type="entry name" value="Thioredoxin_domain"/>
</dbReference>
<proteinExistence type="predicted"/>
<dbReference type="GO" id="GO:0016209">
    <property type="term" value="F:antioxidant activity"/>
    <property type="evidence" value="ECO:0007669"/>
    <property type="project" value="InterPro"/>
</dbReference>
<dbReference type="Pfam" id="PF00578">
    <property type="entry name" value="AhpC-TSA"/>
    <property type="match status" value="1"/>
</dbReference>
<evidence type="ECO:0000313" key="4">
    <source>
        <dbReference type="Proteomes" id="UP000276588"/>
    </source>
</evidence>
<dbReference type="Gene3D" id="3.40.30.10">
    <property type="entry name" value="Glutaredoxin"/>
    <property type="match status" value="1"/>
</dbReference>
<protein>
    <submittedName>
        <fullName evidence="3">Peroxiredoxin</fullName>
    </submittedName>
</protein>